<evidence type="ECO:0000256" key="7">
    <source>
        <dbReference type="ARBA" id="ARBA00022519"/>
    </source>
</evidence>
<dbReference type="InterPro" id="IPR007078">
    <property type="entry name" value="Haem_export_protD_CcmD"/>
</dbReference>
<comment type="subcellular location">
    <subcellularLocation>
        <location evidence="2 12">Cell inner membrane</location>
        <topology evidence="2 12">Single-pass membrane protein</topology>
    </subcellularLocation>
</comment>
<comment type="caution">
    <text evidence="13">The sequence shown here is derived from an EMBL/GenBank/DDBJ whole genome shotgun (WGS) entry which is preliminary data.</text>
</comment>
<gene>
    <name evidence="13" type="primary">ccmD</name>
    <name evidence="13" type="ORF">DD235_15645</name>
</gene>
<keyword evidence="9 12" id="KW-0201">Cytochrome c-type biogenesis</keyword>
<dbReference type="GO" id="GO:0017004">
    <property type="term" value="P:cytochrome complex assembly"/>
    <property type="evidence" value="ECO:0007669"/>
    <property type="project" value="UniProtKB-KW"/>
</dbReference>
<dbReference type="Proteomes" id="UP000245212">
    <property type="component" value="Unassembled WGS sequence"/>
</dbReference>
<evidence type="ECO:0000256" key="9">
    <source>
        <dbReference type="ARBA" id="ARBA00022748"/>
    </source>
</evidence>
<evidence type="ECO:0000313" key="13">
    <source>
        <dbReference type="EMBL" id="PWF21246.1"/>
    </source>
</evidence>
<evidence type="ECO:0000256" key="1">
    <source>
        <dbReference type="ARBA" id="ARBA00002442"/>
    </source>
</evidence>
<keyword evidence="5 12" id="KW-0813">Transport</keyword>
<evidence type="ECO:0000256" key="4">
    <source>
        <dbReference type="ARBA" id="ARBA00016461"/>
    </source>
</evidence>
<sequence length="63" mass="7338">MTWSSWSEFWQMGGHAWFVWGSYGVCALLLLIEVLQLRAGARATLHKLLRWRRATVCRREGTS</sequence>
<keyword evidence="11 12" id="KW-0472">Membrane</keyword>
<evidence type="ECO:0000256" key="11">
    <source>
        <dbReference type="ARBA" id="ARBA00023136"/>
    </source>
</evidence>
<feature type="transmembrane region" description="Helical" evidence="12">
    <location>
        <begin position="20"/>
        <end position="41"/>
    </location>
</feature>
<accession>A0A2V1JTP0</accession>
<evidence type="ECO:0000256" key="10">
    <source>
        <dbReference type="ARBA" id="ARBA00022989"/>
    </source>
</evidence>
<name>A0A2V1JTP0_9BURK</name>
<evidence type="ECO:0000256" key="2">
    <source>
        <dbReference type="ARBA" id="ARBA00004377"/>
    </source>
</evidence>
<evidence type="ECO:0000256" key="8">
    <source>
        <dbReference type="ARBA" id="ARBA00022692"/>
    </source>
</evidence>
<evidence type="ECO:0000256" key="5">
    <source>
        <dbReference type="ARBA" id="ARBA00022448"/>
    </source>
</evidence>
<dbReference type="Pfam" id="PF04995">
    <property type="entry name" value="CcmD"/>
    <property type="match status" value="1"/>
</dbReference>
<reference evidence="14" key="1">
    <citation type="submission" date="2018-05" db="EMBL/GenBank/DDBJ databases">
        <authorList>
            <person name="Li Y."/>
        </authorList>
    </citation>
    <scope>NUCLEOTIDE SEQUENCE [LARGE SCALE GENOMIC DNA]</scope>
    <source>
        <strain evidence="14">3d-2-2</strain>
    </source>
</reference>
<keyword evidence="6 12" id="KW-1003">Cell membrane</keyword>
<dbReference type="EMBL" id="QETA01000008">
    <property type="protein sequence ID" value="PWF21246.1"/>
    <property type="molecule type" value="Genomic_DNA"/>
</dbReference>
<keyword evidence="14" id="KW-1185">Reference proteome</keyword>
<proteinExistence type="inferred from homology"/>
<protein>
    <recommendedName>
        <fullName evidence="4 12">Heme exporter protein D</fullName>
    </recommendedName>
</protein>
<comment type="similarity">
    <text evidence="3 12">Belongs to the CcmD/CycX/HelD family.</text>
</comment>
<dbReference type="GO" id="GO:0005886">
    <property type="term" value="C:plasma membrane"/>
    <property type="evidence" value="ECO:0007669"/>
    <property type="project" value="UniProtKB-SubCell"/>
</dbReference>
<keyword evidence="10 12" id="KW-1133">Transmembrane helix</keyword>
<keyword evidence="7 12" id="KW-0997">Cell inner membrane</keyword>
<dbReference type="RefSeq" id="WP_109063053.1">
    <property type="nucleotide sequence ID" value="NZ_QETA01000008.1"/>
</dbReference>
<evidence type="ECO:0000256" key="12">
    <source>
        <dbReference type="RuleBase" id="RU363101"/>
    </source>
</evidence>
<dbReference type="GO" id="GO:0015886">
    <property type="term" value="P:heme transport"/>
    <property type="evidence" value="ECO:0007669"/>
    <property type="project" value="InterPro"/>
</dbReference>
<keyword evidence="8 12" id="KW-0812">Transmembrane</keyword>
<comment type="function">
    <text evidence="1 12">Required for the export of heme to the periplasm for the biogenesis of c-type cytochromes.</text>
</comment>
<dbReference type="AlphaFoldDB" id="A0A2V1JTP0"/>
<evidence type="ECO:0000313" key="14">
    <source>
        <dbReference type="Proteomes" id="UP000245212"/>
    </source>
</evidence>
<dbReference type="NCBIfam" id="TIGR03141">
    <property type="entry name" value="cytochro_ccmD"/>
    <property type="match status" value="1"/>
</dbReference>
<evidence type="ECO:0000256" key="3">
    <source>
        <dbReference type="ARBA" id="ARBA00008741"/>
    </source>
</evidence>
<evidence type="ECO:0000256" key="6">
    <source>
        <dbReference type="ARBA" id="ARBA00022475"/>
    </source>
</evidence>
<organism evidence="13 14">
    <name type="scientific">Corticimicrobacter populi</name>
    <dbReference type="NCBI Taxonomy" id="2175229"/>
    <lineage>
        <taxon>Bacteria</taxon>
        <taxon>Pseudomonadati</taxon>
        <taxon>Pseudomonadota</taxon>
        <taxon>Betaproteobacteria</taxon>
        <taxon>Burkholderiales</taxon>
        <taxon>Alcaligenaceae</taxon>
        <taxon>Corticimicrobacter</taxon>
    </lineage>
</organism>